<reference evidence="2" key="1">
    <citation type="submission" date="2018-07" db="EMBL/GenBank/DDBJ databases">
        <title>Giant CbK-like Caulobacter bacteriophages have genetically divergent genomes.</title>
        <authorList>
            <person name="Wilson K.M."/>
            <person name="Ely B."/>
        </authorList>
    </citation>
    <scope>NUCLEOTIDE SEQUENCE [LARGE SCALE GENOMIC DNA]</scope>
</reference>
<gene>
    <name evidence="1" type="ORF">CcrPW_gp269</name>
</gene>
<proteinExistence type="predicted"/>
<organism evidence="1 2">
    <name type="scientific">Caulobacter phage CcrPW</name>
    <dbReference type="NCBI Taxonomy" id="2283271"/>
    <lineage>
        <taxon>Viruses</taxon>
        <taxon>Duplodnaviria</taxon>
        <taxon>Heunggongvirae</taxon>
        <taxon>Uroviricota</taxon>
        <taxon>Caudoviricetes</taxon>
        <taxon>Jeanschmidtviridae</taxon>
        <taxon>Colossusvirus</taxon>
        <taxon>Colossusvirus PW</taxon>
    </lineage>
</organism>
<accession>A0A385EDJ2</accession>
<evidence type="ECO:0000313" key="2">
    <source>
        <dbReference type="Proteomes" id="UP000259026"/>
    </source>
</evidence>
<evidence type="ECO:0000313" key="1">
    <source>
        <dbReference type="EMBL" id="AXQ68808.1"/>
    </source>
</evidence>
<dbReference type="EMBL" id="MH588545">
    <property type="protein sequence ID" value="AXQ68808.1"/>
    <property type="molecule type" value="Genomic_DNA"/>
</dbReference>
<protein>
    <submittedName>
        <fullName evidence="1">Uncharacterized protein</fullName>
    </submittedName>
</protein>
<sequence>MGKTTYTYIVEGSKYGEFPLDMLRKDDSKAATSDDQALIDRLAVFGADKKDLPKRVRVKLTLTSERYPPHVERWDSFGWKVIASNHPRNYGLPFTMDEIAEQERAGEYPPVPTKKSRRETLRDLKDAVIRLEPYVYMAKPTFQAIREAYEACEYDPEERQHALGMLDGVRIVLKTGKTAGFIDGADVRVLITALDLAHDLLTYRDTDYIRSFLSDRPDTVLADLKKLLTMFKGIAA</sequence>
<reference evidence="1 2" key="2">
    <citation type="submission" date="2018-09" db="EMBL/GenBank/DDBJ databases">
        <title>Giant CbK-like Caulobacter bacteriophages have genetically divergent genomes.</title>
        <authorList>
            <person name="Wilson K."/>
            <person name="Ely B."/>
        </authorList>
    </citation>
    <scope>NUCLEOTIDE SEQUENCE [LARGE SCALE GENOMIC DNA]</scope>
</reference>
<name>A0A385EDJ2_9CAUD</name>
<dbReference type="Proteomes" id="UP000259026">
    <property type="component" value="Segment"/>
</dbReference>
<keyword evidence="2" id="KW-1185">Reference proteome</keyword>